<evidence type="ECO:0008006" key="3">
    <source>
        <dbReference type="Google" id="ProtNLM"/>
    </source>
</evidence>
<keyword evidence="2" id="KW-1185">Reference proteome</keyword>
<dbReference type="NCBIfam" id="TIGR02216">
    <property type="entry name" value="phage_TIGR02216"/>
    <property type="match status" value="1"/>
</dbReference>
<dbReference type="STRING" id="1715693.PH7735_01687"/>
<dbReference type="GeneID" id="83880734"/>
<protein>
    <recommendedName>
        <fullName evidence="3">Phage tail assembly chaperone</fullName>
    </recommendedName>
</protein>
<dbReference type="Pfam" id="PF09550">
    <property type="entry name" value="Phage_TAC_6"/>
    <property type="match status" value="1"/>
</dbReference>
<name>A0A0P1I6R8_9RHOB</name>
<dbReference type="RefSeq" id="WP_058310786.1">
    <property type="nucleotide sequence ID" value="NZ_CYTW01000001.1"/>
</dbReference>
<proteinExistence type="predicted"/>
<accession>A0A0P1I6R8</accession>
<evidence type="ECO:0000313" key="1">
    <source>
        <dbReference type="EMBL" id="CUJ93945.1"/>
    </source>
</evidence>
<dbReference type="AlphaFoldDB" id="A0A0P1I6R8"/>
<organism evidence="1 2">
    <name type="scientific">Shimia thalassica</name>
    <dbReference type="NCBI Taxonomy" id="1715693"/>
    <lineage>
        <taxon>Bacteria</taxon>
        <taxon>Pseudomonadati</taxon>
        <taxon>Pseudomonadota</taxon>
        <taxon>Alphaproteobacteria</taxon>
        <taxon>Rhodobacterales</taxon>
        <taxon>Roseobacteraceae</taxon>
    </lineage>
</organism>
<dbReference type="Proteomes" id="UP000051870">
    <property type="component" value="Unassembled WGS sequence"/>
</dbReference>
<dbReference type="InterPro" id="IPR019056">
    <property type="entry name" value="Phage_TAC_6"/>
</dbReference>
<gene>
    <name evidence="1" type="ORF">PH7735_01687</name>
</gene>
<evidence type="ECO:0000313" key="2">
    <source>
        <dbReference type="Proteomes" id="UP000051870"/>
    </source>
</evidence>
<sequence length="67" mass="7771">MFNWPELLRVGLQGLRLKPEEFWALTPFELRIMLGESGVSRTLNRTGLEALLEAYPDKQKGSEDERH</sequence>
<reference evidence="2" key="1">
    <citation type="submission" date="2015-09" db="EMBL/GenBank/DDBJ databases">
        <authorList>
            <person name="Rodrigo-Torres Lidia"/>
            <person name="Arahal R.David."/>
        </authorList>
    </citation>
    <scope>NUCLEOTIDE SEQUENCE [LARGE SCALE GENOMIC DNA]</scope>
    <source>
        <strain evidence="2">CECT 7735</strain>
    </source>
</reference>
<dbReference type="EMBL" id="CYTW01000001">
    <property type="protein sequence ID" value="CUJ93945.1"/>
    <property type="molecule type" value="Genomic_DNA"/>
</dbReference>
<dbReference type="InterPro" id="IPR011739">
    <property type="entry name" value="GTA_rcc01693"/>
</dbReference>